<evidence type="ECO:0000256" key="4">
    <source>
        <dbReference type="ARBA" id="ARBA00022695"/>
    </source>
</evidence>
<evidence type="ECO:0000313" key="13">
    <source>
        <dbReference type="Proteomes" id="UP000034894"/>
    </source>
</evidence>
<dbReference type="CDD" id="cd05398">
    <property type="entry name" value="NT_ClassII-CCAase"/>
    <property type="match status" value="1"/>
</dbReference>
<comment type="caution">
    <text evidence="12">The sequence shown here is derived from an EMBL/GenBank/DDBJ whole genome shotgun (WGS) entry which is preliminary data.</text>
</comment>
<dbReference type="InterPro" id="IPR006675">
    <property type="entry name" value="HDIG_dom"/>
</dbReference>
<name>A0A0G1DE22_9BACT</name>
<dbReference type="InterPro" id="IPR006674">
    <property type="entry name" value="HD_domain"/>
</dbReference>
<proteinExistence type="inferred from homology"/>
<organism evidence="12 13">
    <name type="scientific">Candidatus Gottesmanbacteria bacterium GW2011_GWA2_43_14</name>
    <dbReference type="NCBI Taxonomy" id="1618443"/>
    <lineage>
        <taxon>Bacteria</taxon>
        <taxon>Candidatus Gottesmaniibacteriota</taxon>
    </lineage>
</organism>
<protein>
    <submittedName>
        <fullName evidence="12">PolyA polymerase, poly(A) polymerase</fullName>
        <ecNumber evidence="12">2.7.7.19</ecNumber>
    </submittedName>
</protein>
<evidence type="ECO:0000256" key="8">
    <source>
        <dbReference type="RuleBase" id="RU003953"/>
    </source>
</evidence>
<dbReference type="InterPro" id="IPR003607">
    <property type="entry name" value="HD/PDEase_dom"/>
</dbReference>
<dbReference type="Pfam" id="PF12627">
    <property type="entry name" value="PolyA_pol_RNAbd"/>
    <property type="match status" value="1"/>
</dbReference>
<dbReference type="GO" id="GO:0046872">
    <property type="term" value="F:metal ion binding"/>
    <property type="evidence" value="ECO:0007669"/>
    <property type="project" value="UniProtKB-KW"/>
</dbReference>
<dbReference type="STRING" id="1618443.UV73_C0012G0143"/>
<evidence type="ECO:0000259" key="10">
    <source>
        <dbReference type="Pfam" id="PF01966"/>
    </source>
</evidence>
<dbReference type="Gene3D" id="1.10.246.80">
    <property type="match status" value="1"/>
</dbReference>
<evidence type="ECO:0000259" key="11">
    <source>
        <dbReference type="Pfam" id="PF12627"/>
    </source>
</evidence>
<dbReference type="InterPro" id="IPR032828">
    <property type="entry name" value="PolyA_RNA-bd"/>
</dbReference>
<gene>
    <name evidence="12" type="ORF">UV73_C0012G0143</name>
</gene>
<dbReference type="GO" id="GO:1990817">
    <property type="term" value="F:poly(A) RNA polymerase activity"/>
    <property type="evidence" value="ECO:0007669"/>
    <property type="project" value="UniProtKB-EC"/>
</dbReference>
<dbReference type="Pfam" id="PF01966">
    <property type="entry name" value="HD"/>
    <property type="match status" value="1"/>
</dbReference>
<evidence type="ECO:0000313" key="12">
    <source>
        <dbReference type="EMBL" id="KKS96115.1"/>
    </source>
</evidence>
<keyword evidence="7" id="KW-0460">Magnesium</keyword>
<evidence type="ECO:0000259" key="9">
    <source>
        <dbReference type="Pfam" id="PF01743"/>
    </source>
</evidence>
<keyword evidence="5" id="KW-0479">Metal-binding</keyword>
<feature type="domain" description="Poly A polymerase head" evidence="9">
    <location>
        <begin position="25"/>
        <end position="149"/>
    </location>
</feature>
<evidence type="ECO:0000256" key="2">
    <source>
        <dbReference type="ARBA" id="ARBA00022679"/>
    </source>
</evidence>
<dbReference type="PANTHER" id="PTHR46173:SF1">
    <property type="entry name" value="CCA TRNA NUCLEOTIDYLTRANSFERASE 1, MITOCHONDRIAL"/>
    <property type="match status" value="1"/>
</dbReference>
<feature type="domain" description="tRNA nucleotidyltransferase/poly(A) polymerase RNA and SrmB- binding" evidence="11">
    <location>
        <begin position="176"/>
        <end position="237"/>
    </location>
</feature>
<keyword evidence="8" id="KW-0694">RNA-binding</keyword>
<dbReference type="PANTHER" id="PTHR46173">
    <property type="entry name" value="CCA TRNA NUCLEOTIDYLTRANSFERASE 1, MITOCHONDRIAL"/>
    <property type="match status" value="1"/>
</dbReference>
<keyword evidence="3" id="KW-0819">tRNA processing</keyword>
<comment type="cofactor">
    <cofactor evidence="1">
        <name>Mg(2+)</name>
        <dbReference type="ChEBI" id="CHEBI:18420"/>
    </cofactor>
</comment>
<dbReference type="GO" id="GO:0000049">
    <property type="term" value="F:tRNA binding"/>
    <property type="evidence" value="ECO:0007669"/>
    <property type="project" value="TreeGrafter"/>
</dbReference>
<dbReference type="NCBIfam" id="TIGR00277">
    <property type="entry name" value="HDIG"/>
    <property type="match status" value="1"/>
</dbReference>
<keyword evidence="4 12" id="KW-0548">Nucleotidyltransferase</keyword>
<dbReference type="InterPro" id="IPR050264">
    <property type="entry name" value="Bact_CCA-adding_enz_type3_sf"/>
</dbReference>
<keyword evidence="2 8" id="KW-0808">Transferase</keyword>
<dbReference type="EMBL" id="LCFP01000012">
    <property type="protein sequence ID" value="KKS96115.1"/>
    <property type="molecule type" value="Genomic_DNA"/>
</dbReference>
<evidence type="ECO:0000256" key="3">
    <source>
        <dbReference type="ARBA" id="ARBA00022694"/>
    </source>
</evidence>
<accession>A0A0G1DE22</accession>
<dbReference type="SUPFAM" id="SSF81301">
    <property type="entry name" value="Nucleotidyltransferase"/>
    <property type="match status" value="1"/>
</dbReference>
<dbReference type="Proteomes" id="UP000034894">
    <property type="component" value="Unassembled WGS sequence"/>
</dbReference>
<dbReference type="InterPro" id="IPR002646">
    <property type="entry name" value="PolA_pol_head_dom"/>
</dbReference>
<dbReference type="InterPro" id="IPR043519">
    <property type="entry name" value="NT_sf"/>
</dbReference>
<comment type="similarity">
    <text evidence="8">Belongs to the tRNA nucleotidyltransferase/poly(A) polymerase family.</text>
</comment>
<dbReference type="SUPFAM" id="SSF81891">
    <property type="entry name" value="Poly A polymerase C-terminal region-like"/>
    <property type="match status" value="1"/>
</dbReference>
<dbReference type="EC" id="2.7.7.19" evidence="12"/>
<reference evidence="12 13" key="1">
    <citation type="journal article" date="2015" name="Nature">
        <title>rRNA introns, odd ribosomes, and small enigmatic genomes across a large radiation of phyla.</title>
        <authorList>
            <person name="Brown C.T."/>
            <person name="Hug L.A."/>
            <person name="Thomas B.C."/>
            <person name="Sharon I."/>
            <person name="Castelle C.J."/>
            <person name="Singh A."/>
            <person name="Wilkins M.J."/>
            <person name="Williams K.H."/>
            <person name="Banfield J.F."/>
        </authorList>
    </citation>
    <scope>NUCLEOTIDE SEQUENCE [LARGE SCALE GENOMIC DNA]</scope>
</reference>
<dbReference type="AlphaFoldDB" id="A0A0G1DE22"/>
<keyword evidence="6" id="KW-0547">Nucleotide-binding</keyword>
<evidence type="ECO:0000256" key="7">
    <source>
        <dbReference type="ARBA" id="ARBA00022842"/>
    </source>
</evidence>
<dbReference type="CDD" id="cd00077">
    <property type="entry name" value="HDc"/>
    <property type="match status" value="1"/>
</dbReference>
<dbReference type="GO" id="GO:0000166">
    <property type="term" value="F:nucleotide binding"/>
    <property type="evidence" value="ECO:0007669"/>
    <property type="project" value="UniProtKB-KW"/>
</dbReference>
<feature type="domain" description="HD" evidence="10">
    <location>
        <begin position="250"/>
        <end position="337"/>
    </location>
</feature>
<dbReference type="Gene3D" id="1.10.3090.10">
    <property type="entry name" value="cca-adding enzyme, domain 2"/>
    <property type="match status" value="1"/>
</dbReference>
<dbReference type="PATRIC" id="fig|1618443.3.peg.1468"/>
<evidence type="ECO:0000256" key="1">
    <source>
        <dbReference type="ARBA" id="ARBA00001946"/>
    </source>
</evidence>
<evidence type="ECO:0000256" key="5">
    <source>
        <dbReference type="ARBA" id="ARBA00022723"/>
    </source>
</evidence>
<dbReference type="Pfam" id="PF01743">
    <property type="entry name" value="PolyA_pol"/>
    <property type="match status" value="1"/>
</dbReference>
<evidence type="ECO:0000256" key="6">
    <source>
        <dbReference type="ARBA" id="ARBA00022741"/>
    </source>
</evidence>
<dbReference type="GO" id="GO:0008033">
    <property type="term" value="P:tRNA processing"/>
    <property type="evidence" value="ECO:0007669"/>
    <property type="project" value="UniProtKB-KW"/>
</dbReference>
<sequence>MKNKFKLSKEVSAIIVKMKKAGFDCYAVGGCVRDLVIGRPTNDWDFTTNATPDQIQKLFPDSFYDNKFGTVGIPMDRDNPYKKTVYEITTYRSEKGYSDFRHPDEIVFGQKLEEDLQRRDFTVNAMAYDGSEITDLFEGLKDLEKKIIRSVGKAPERFNEDALRMMRAVRLASELGFVIEEKTFQAITDNAKLINKISAERVREELLKILASAYPTEGIRLLRNSLLLAEILPELDKCFQVEQKSPKRHHTLDVGNHLLESLKNTPSRDPVVRLATLLHDVGKPPTFRKTDEGVITFYNHEIVGASIVRNIAARLHMSKKDSEKLVRLVRFHQFTVDERQTDSALRRFIKNVGKEYLADMLHLRTGDRLGGGARETSWRLELFKKRLLEVQKQPFSVTDLKANGRDVMEIYNIGSGPMVGSVLNMLFNDVSEGKLPNTREILLKRIKDLKKEITLKE</sequence>
<dbReference type="Gene3D" id="3.30.460.10">
    <property type="entry name" value="Beta Polymerase, domain 2"/>
    <property type="match status" value="1"/>
</dbReference>